<keyword evidence="4 5" id="KW-0862">Zinc</keyword>
<evidence type="ECO:0000313" key="9">
    <source>
        <dbReference type="Proteomes" id="UP000001640"/>
    </source>
</evidence>
<proteinExistence type="predicted"/>
<feature type="zinc finger region" description="C3H1-type" evidence="5">
    <location>
        <begin position="307"/>
        <end position="335"/>
    </location>
</feature>
<dbReference type="SMART" id="SM00356">
    <property type="entry name" value="ZnF_C3H1"/>
    <property type="match status" value="2"/>
</dbReference>
<dbReference type="GeneID" id="96902007"/>
<dbReference type="SUPFAM" id="SSF90229">
    <property type="entry name" value="CCCH zinc finger"/>
    <property type="match status" value="2"/>
</dbReference>
<dbReference type="OrthoDB" id="410307at2759"/>
<reference key="2">
    <citation type="submission" date="2011-08" db="EMBL/GenBank/DDBJ databases">
        <title>Genome sequence of Naumovozyma castellii.</title>
        <authorList>
            <person name="Gordon J.L."/>
            <person name="Armisen D."/>
            <person name="Proux-Wera E."/>
            <person name="OhEigeartaigh S.S."/>
            <person name="Byrne K.P."/>
            <person name="Wolfe K.H."/>
        </authorList>
    </citation>
    <scope>NUCLEOTIDE SEQUENCE</scope>
    <source>
        <strain>Type strain:CBS 4309</strain>
    </source>
</reference>
<dbReference type="GO" id="GO:0003729">
    <property type="term" value="F:mRNA binding"/>
    <property type="evidence" value="ECO:0007669"/>
    <property type="project" value="InterPro"/>
</dbReference>
<gene>
    <name evidence="8" type="primary">NCAS0B03640</name>
    <name evidence="8" type="ordered locus">NCAS_0B03640</name>
</gene>
<dbReference type="AlphaFoldDB" id="G0VBX1"/>
<evidence type="ECO:0000259" key="7">
    <source>
        <dbReference type="PROSITE" id="PS50103"/>
    </source>
</evidence>
<dbReference type="EMBL" id="HE576753">
    <property type="protein sequence ID" value="CCC68448.1"/>
    <property type="molecule type" value="Genomic_DNA"/>
</dbReference>
<keyword evidence="3 5" id="KW-0863">Zinc-finger</keyword>
<dbReference type="InterPro" id="IPR000571">
    <property type="entry name" value="Znf_CCCH"/>
</dbReference>
<evidence type="ECO:0000313" key="8">
    <source>
        <dbReference type="EMBL" id="CCC68448.1"/>
    </source>
</evidence>
<dbReference type="FunFam" id="4.10.1000.10:FF:000018">
    <property type="entry name" value="Zinc finger protein"/>
    <property type="match status" value="1"/>
</dbReference>
<keyword evidence="1 5" id="KW-0479">Metal-binding</keyword>
<sequence>MLYSNINNHYLNSNKNVTSLPTMFTATTPSLFSIADQHDDNNNYESKLKEMEDYYVKNLLNDTDDIEPDTRSKQLRTNNNVMNNTIATSASLIASQRQPISTHPYYSQMNHFQEMTLPGNEQRQIRTTRNNIVGGPLQQYLSNNNNYSNLMNENDLLSFPVMAPPNDNSIVSAHKSHKNSLEVEINSNFIPSSNVLPLTTENLEKLSLSEVPPAVINQPTLPIQKTTPKSPIHYTQSHSHPQNIQQQHHHHHHHQQQQQHQQQNVNKQLYKTELCESFTTKGHCKYGNKCQFAHGLHELKIKQRSNNFRTKPCVNWTKLGYCPYGKRCCFKHGDDRDIQIYIKAGALVPEEGDEGEHVMKHKNLHANVKELQRITW</sequence>
<evidence type="ECO:0000256" key="6">
    <source>
        <dbReference type="SAM" id="MobiDB-lite"/>
    </source>
</evidence>
<dbReference type="PANTHER" id="PTHR12547:SF18">
    <property type="entry name" value="PROTEIN TIS11"/>
    <property type="match status" value="1"/>
</dbReference>
<dbReference type="STRING" id="1064592.G0VBX1"/>
<dbReference type="eggNOG" id="KOG1677">
    <property type="taxonomic scope" value="Eukaryota"/>
</dbReference>
<feature type="zinc finger region" description="C3H1-type" evidence="5">
    <location>
        <begin position="269"/>
        <end position="297"/>
    </location>
</feature>
<dbReference type="PANTHER" id="PTHR12547">
    <property type="entry name" value="CCCH ZINC FINGER/TIS11-RELATED"/>
    <property type="match status" value="1"/>
</dbReference>
<accession>G0VBX1</accession>
<feature type="region of interest" description="Disordered" evidence="6">
    <location>
        <begin position="219"/>
        <end position="265"/>
    </location>
</feature>
<dbReference type="PROSITE" id="PS50103">
    <property type="entry name" value="ZF_C3H1"/>
    <property type="match status" value="2"/>
</dbReference>
<dbReference type="OMA" id="KQRSNNF"/>
<reference evidence="8 9" key="1">
    <citation type="journal article" date="2011" name="Proc. Natl. Acad. Sci. U.S.A.">
        <title>Evolutionary erosion of yeast sex chromosomes by mating-type switching accidents.</title>
        <authorList>
            <person name="Gordon J.L."/>
            <person name="Armisen D."/>
            <person name="Proux-Wera E."/>
            <person name="Oheigeartaigh S.S."/>
            <person name="Byrne K.P."/>
            <person name="Wolfe K.H."/>
        </authorList>
    </citation>
    <scope>NUCLEOTIDE SEQUENCE [LARGE SCALE GENOMIC DNA]</scope>
    <source>
        <strain evidence="9">ATCC 76901 / BCRC 22586 / CBS 4309 / NBRC 1992 / NRRL Y-12630</strain>
    </source>
</reference>
<feature type="compositionally biased region" description="Polar residues" evidence="6">
    <location>
        <begin position="219"/>
        <end position="244"/>
    </location>
</feature>
<organism evidence="8 9">
    <name type="scientific">Naumovozyma castellii</name>
    <name type="common">Yeast</name>
    <name type="synonym">Saccharomyces castellii</name>
    <dbReference type="NCBI Taxonomy" id="27288"/>
    <lineage>
        <taxon>Eukaryota</taxon>
        <taxon>Fungi</taxon>
        <taxon>Dikarya</taxon>
        <taxon>Ascomycota</taxon>
        <taxon>Saccharomycotina</taxon>
        <taxon>Saccharomycetes</taxon>
        <taxon>Saccharomycetales</taxon>
        <taxon>Saccharomycetaceae</taxon>
        <taxon>Naumovozyma</taxon>
    </lineage>
</organism>
<protein>
    <recommendedName>
        <fullName evidence="7">C3H1-type domain-containing protein</fullName>
    </recommendedName>
</protein>
<keyword evidence="9" id="KW-1185">Reference proteome</keyword>
<feature type="domain" description="C3H1-type" evidence="7">
    <location>
        <begin position="307"/>
        <end position="335"/>
    </location>
</feature>
<dbReference type="GO" id="GO:0006879">
    <property type="term" value="P:intracellular iron ion homeostasis"/>
    <property type="evidence" value="ECO:0007669"/>
    <property type="project" value="EnsemblFungi"/>
</dbReference>
<dbReference type="HOGENOM" id="CLU_060370_0_0_1"/>
<dbReference type="Proteomes" id="UP000001640">
    <property type="component" value="Chromosome 2"/>
</dbReference>
<name>G0VBX1_NAUCA</name>
<dbReference type="FunCoup" id="G0VBX1">
    <property type="interactions" value="42"/>
</dbReference>
<dbReference type="GO" id="GO:0008270">
    <property type="term" value="F:zinc ion binding"/>
    <property type="evidence" value="ECO:0007669"/>
    <property type="project" value="UniProtKB-KW"/>
</dbReference>
<dbReference type="KEGG" id="ncs:NCAS_0B03640"/>
<evidence type="ECO:0000256" key="3">
    <source>
        <dbReference type="ARBA" id="ARBA00022771"/>
    </source>
</evidence>
<keyword evidence="2" id="KW-0677">Repeat</keyword>
<dbReference type="GO" id="GO:0000956">
    <property type="term" value="P:nuclear-transcribed mRNA catabolic process"/>
    <property type="evidence" value="ECO:0007669"/>
    <property type="project" value="EnsemblFungi"/>
</dbReference>
<evidence type="ECO:0000256" key="2">
    <source>
        <dbReference type="ARBA" id="ARBA00022737"/>
    </source>
</evidence>
<dbReference type="InterPro" id="IPR036855">
    <property type="entry name" value="Znf_CCCH_sf"/>
</dbReference>
<feature type="domain" description="C3H1-type" evidence="7">
    <location>
        <begin position="269"/>
        <end position="297"/>
    </location>
</feature>
<evidence type="ECO:0000256" key="1">
    <source>
        <dbReference type="ARBA" id="ARBA00022723"/>
    </source>
</evidence>
<dbReference type="InterPro" id="IPR045877">
    <property type="entry name" value="ZFP36-like"/>
</dbReference>
<dbReference type="FunFam" id="4.10.1000.10:FF:000001">
    <property type="entry name" value="zinc finger CCCH domain-containing protein 15-like"/>
    <property type="match status" value="1"/>
</dbReference>
<evidence type="ECO:0000256" key="4">
    <source>
        <dbReference type="ARBA" id="ARBA00022833"/>
    </source>
</evidence>
<dbReference type="Gene3D" id="4.10.1000.10">
    <property type="entry name" value="Zinc finger, CCCH-type"/>
    <property type="match status" value="2"/>
</dbReference>
<evidence type="ECO:0000256" key="5">
    <source>
        <dbReference type="PROSITE-ProRule" id="PRU00723"/>
    </source>
</evidence>
<dbReference type="Pfam" id="PF00642">
    <property type="entry name" value="zf-CCCH"/>
    <property type="match status" value="2"/>
</dbReference>
<dbReference type="InParanoid" id="G0VBX1"/>
<dbReference type="RefSeq" id="XP_003674821.1">
    <property type="nucleotide sequence ID" value="XM_003674773.1"/>
</dbReference>